<dbReference type="Proteomes" id="UP001066276">
    <property type="component" value="Chromosome 8"/>
</dbReference>
<sequence>RIKKQYSDDSNVLLERFNFAMCKQSAHESADEYLANLCVRTSKCDFGNIVDMYIRDRFVFHCYSKKVQE</sequence>
<dbReference type="AlphaFoldDB" id="A0AAV7NQ37"/>
<evidence type="ECO:0000313" key="2">
    <source>
        <dbReference type="Proteomes" id="UP001066276"/>
    </source>
</evidence>
<keyword evidence="2" id="KW-1185">Reference proteome</keyword>
<feature type="non-terminal residue" evidence="1">
    <location>
        <position position="1"/>
    </location>
</feature>
<accession>A0AAV7NQ37</accession>
<name>A0AAV7NQ37_PLEWA</name>
<feature type="non-terminal residue" evidence="1">
    <location>
        <position position="69"/>
    </location>
</feature>
<dbReference type="PANTHER" id="PTHR33198">
    <property type="entry name" value="ANK_REP_REGION DOMAIN-CONTAINING PROTEIN-RELATED"/>
    <property type="match status" value="1"/>
</dbReference>
<comment type="caution">
    <text evidence="1">The sequence shown here is derived from an EMBL/GenBank/DDBJ whole genome shotgun (WGS) entry which is preliminary data.</text>
</comment>
<reference evidence="1" key="1">
    <citation type="journal article" date="2022" name="bioRxiv">
        <title>Sequencing and chromosome-scale assembly of the giantPleurodeles waltlgenome.</title>
        <authorList>
            <person name="Brown T."/>
            <person name="Elewa A."/>
            <person name="Iarovenko S."/>
            <person name="Subramanian E."/>
            <person name="Araus A.J."/>
            <person name="Petzold A."/>
            <person name="Susuki M."/>
            <person name="Suzuki K.-i.T."/>
            <person name="Hayashi T."/>
            <person name="Toyoda A."/>
            <person name="Oliveira C."/>
            <person name="Osipova E."/>
            <person name="Leigh N.D."/>
            <person name="Simon A."/>
            <person name="Yun M.H."/>
        </authorList>
    </citation>
    <scope>NUCLEOTIDE SEQUENCE</scope>
    <source>
        <strain evidence="1">20211129_DDA</strain>
        <tissue evidence="1">Liver</tissue>
    </source>
</reference>
<evidence type="ECO:0000313" key="1">
    <source>
        <dbReference type="EMBL" id="KAJ1116762.1"/>
    </source>
</evidence>
<protein>
    <submittedName>
        <fullName evidence="1">Uncharacterized protein</fullName>
    </submittedName>
</protein>
<gene>
    <name evidence="1" type="ORF">NDU88_004968</name>
</gene>
<dbReference type="PANTHER" id="PTHR33198:SF19">
    <property type="entry name" value="CCHC-TYPE DOMAIN-CONTAINING PROTEIN"/>
    <property type="match status" value="1"/>
</dbReference>
<organism evidence="1 2">
    <name type="scientific">Pleurodeles waltl</name>
    <name type="common">Iberian ribbed newt</name>
    <dbReference type="NCBI Taxonomy" id="8319"/>
    <lineage>
        <taxon>Eukaryota</taxon>
        <taxon>Metazoa</taxon>
        <taxon>Chordata</taxon>
        <taxon>Craniata</taxon>
        <taxon>Vertebrata</taxon>
        <taxon>Euteleostomi</taxon>
        <taxon>Amphibia</taxon>
        <taxon>Batrachia</taxon>
        <taxon>Caudata</taxon>
        <taxon>Salamandroidea</taxon>
        <taxon>Salamandridae</taxon>
        <taxon>Pleurodelinae</taxon>
        <taxon>Pleurodeles</taxon>
    </lineage>
</organism>
<proteinExistence type="predicted"/>
<dbReference type="EMBL" id="JANPWB010000012">
    <property type="protein sequence ID" value="KAJ1116762.1"/>
    <property type="molecule type" value="Genomic_DNA"/>
</dbReference>